<dbReference type="AlphaFoldDB" id="A0A831RZU1"/>
<protein>
    <submittedName>
        <fullName evidence="1">Uncharacterized protein</fullName>
    </submittedName>
</protein>
<sequence>MNTSLYLFPLPVLDAPPPVSDIGDLLLGCGFVGEAFEAHHYLAGPEFFRHITFAGCSPHLQLERPADGGWDFCHVSLIPDRQPAPLFVAPGRSRPRCPSCRAAVPGWKEKLQVWERDSARLWRCQACGESCPVAMLDWRQYGFGARCAVEIHQVYPGEALPGDGLMQLLSEGTGREWRHAWAGSSTS</sequence>
<organism evidence="1">
    <name type="scientific">Thiolapillus brandeum</name>
    <dbReference type="NCBI Taxonomy" id="1076588"/>
    <lineage>
        <taxon>Bacteria</taxon>
        <taxon>Pseudomonadati</taxon>
        <taxon>Pseudomonadota</taxon>
        <taxon>Gammaproteobacteria</taxon>
        <taxon>Chromatiales</taxon>
        <taxon>Sedimenticolaceae</taxon>
        <taxon>Thiolapillus</taxon>
    </lineage>
</organism>
<dbReference type="Proteomes" id="UP000886339">
    <property type="component" value="Unassembled WGS sequence"/>
</dbReference>
<accession>A0A831RZU1</accession>
<reference evidence="1" key="1">
    <citation type="journal article" date="2020" name="mSystems">
        <title>Genome- and Community-Level Interaction Insights into Carbon Utilization and Element Cycling Functions of Hydrothermarchaeota in Hydrothermal Sediment.</title>
        <authorList>
            <person name="Zhou Z."/>
            <person name="Liu Y."/>
            <person name="Xu W."/>
            <person name="Pan J."/>
            <person name="Luo Z.H."/>
            <person name="Li M."/>
        </authorList>
    </citation>
    <scope>NUCLEOTIDE SEQUENCE [LARGE SCALE GENOMIC DNA]</scope>
    <source>
        <strain evidence="1">HyVt-458</strain>
    </source>
</reference>
<proteinExistence type="predicted"/>
<evidence type="ECO:0000313" key="1">
    <source>
        <dbReference type="EMBL" id="HEC07178.1"/>
    </source>
</evidence>
<gene>
    <name evidence="1" type="ORF">ENJ12_10010</name>
</gene>
<name>A0A831RZU1_9GAMM</name>
<dbReference type="EMBL" id="DRLF01000343">
    <property type="protein sequence ID" value="HEC07178.1"/>
    <property type="molecule type" value="Genomic_DNA"/>
</dbReference>
<comment type="caution">
    <text evidence="1">The sequence shown here is derived from an EMBL/GenBank/DDBJ whole genome shotgun (WGS) entry which is preliminary data.</text>
</comment>